<evidence type="ECO:0000313" key="2">
    <source>
        <dbReference type="EMBL" id="MDN4480569.1"/>
    </source>
</evidence>
<keyword evidence="1" id="KW-1133">Transmembrane helix</keyword>
<reference evidence="2" key="1">
    <citation type="submission" date="2023-06" db="EMBL/GenBank/DDBJ databases">
        <title>Egi l300058.</title>
        <authorList>
            <person name="Gao L."/>
            <person name="Fang B.-Z."/>
            <person name="Li W.-J."/>
        </authorList>
    </citation>
    <scope>NUCLEOTIDE SEQUENCE</scope>
    <source>
        <strain evidence="2">EGI L300058</strain>
    </source>
</reference>
<gene>
    <name evidence="2" type="ORF">QQX02_06500</name>
</gene>
<comment type="caution">
    <text evidence="2">The sequence shown here is derived from an EMBL/GenBank/DDBJ whole genome shotgun (WGS) entry which is preliminary data.</text>
</comment>
<evidence type="ECO:0000313" key="3">
    <source>
        <dbReference type="Proteomes" id="UP001172708"/>
    </source>
</evidence>
<name>A0ABT8GGK6_9MICO</name>
<feature type="transmembrane region" description="Helical" evidence="1">
    <location>
        <begin position="46"/>
        <end position="67"/>
    </location>
</feature>
<sequence>MDIILEIIGWTGSLLIVWSLMQARVLKFRWMNLAGAAIATVYNGIIGIWPFAFMNLAITVIDIYWLIRLYRESHDEAVYQVLSVDADNAFLRRVLEEHAEDVKTHEPAFDIDADAGTAAGGTRHTFLVVRGDEAVGIVVVRDLGDGLGLVELDWVKERFRDFTPGEFVFRKSQVLSDAGFRRLELAPHDATDLDYLRRVGFHQSGARWAREVTAA</sequence>
<evidence type="ECO:0000256" key="1">
    <source>
        <dbReference type="SAM" id="Phobius"/>
    </source>
</evidence>
<protein>
    <recommendedName>
        <fullName evidence="4">Inner membrane protein</fullName>
    </recommendedName>
</protein>
<keyword evidence="3" id="KW-1185">Reference proteome</keyword>
<keyword evidence="1" id="KW-0812">Transmembrane</keyword>
<dbReference type="Proteomes" id="UP001172708">
    <property type="component" value="Unassembled WGS sequence"/>
</dbReference>
<dbReference type="EMBL" id="JAUHQA010000001">
    <property type="protein sequence ID" value="MDN4480569.1"/>
    <property type="molecule type" value="Genomic_DNA"/>
</dbReference>
<accession>A0ABT8GGK6</accession>
<evidence type="ECO:0008006" key="4">
    <source>
        <dbReference type="Google" id="ProtNLM"/>
    </source>
</evidence>
<organism evidence="2 3">
    <name type="scientific">Demequina muriae</name>
    <dbReference type="NCBI Taxonomy" id="3051664"/>
    <lineage>
        <taxon>Bacteria</taxon>
        <taxon>Bacillati</taxon>
        <taxon>Actinomycetota</taxon>
        <taxon>Actinomycetes</taxon>
        <taxon>Micrococcales</taxon>
        <taxon>Demequinaceae</taxon>
        <taxon>Demequina</taxon>
    </lineage>
</organism>
<keyword evidence="1" id="KW-0472">Membrane</keyword>
<proteinExistence type="predicted"/>
<feature type="transmembrane region" description="Helical" evidence="1">
    <location>
        <begin position="7"/>
        <end position="26"/>
    </location>
</feature>
<dbReference type="RefSeq" id="WP_301142000.1">
    <property type="nucleotide sequence ID" value="NZ_JAUHQA010000001.1"/>
</dbReference>